<dbReference type="AlphaFoldDB" id="A0A381NNP8"/>
<dbReference type="EMBL" id="UINC01000483">
    <property type="protein sequence ID" value="SUZ56147.1"/>
    <property type="molecule type" value="Genomic_DNA"/>
</dbReference>
<proteinExistence type="predicted"/>
<organism evidence="1">
    <name type="scientific">marine metagenome</name>
    <dbReference type="NCBI Taxonomy" id="408172"/>
    <lineage>
        <taxon>unclassified sequences</taxon>
        <taxon>metagenomes</taxon>
        <taxon>ecological metagenomes</taxon>
    </lineage>
</organism>
<accession>A0A381NNP8</accession>
<name>A0A381NNP8_9ZZZZ</name>
<evidence type="ECO:0008006" key="2">
    <source>
        <dbReference type="Google" id="ProtNLM"/>
    </source>
</evidence>
<protein>
    <recommendedName>
        <fullName evidence="2">Gluconate 2-dehydrogenase subunit 3 family protein</fullName>
    </recommendedName>
</protein>
<evidence type="ECO:0000313" key="1">
    <source>
        <dbReference type="EMBL" id="SUZ56147.1"/>
    </source>
</evidence>
<sequence length="196" mass="22010">MTELKIDRRQLIRMGLSSSVLAAIPLGCVRLGNDKADELLQFVSNSRSPVDEKRTGSLRQEDFEKLAGLCQYVNRAWELDADMGLYFNRLRADLDFKTNEEPSYLTEYKHAVELISMVVGTTSSVEQAWASLLFSDFAVENFAATKLGRARRLVFSELITYQIPVSGAFKSFGLWNYSGYFGGSFTAPESYRKGAV</sequence>
<gene>
    <name evidence="1" type="ORF">METZ01_LOCUS9001</name>
</gene>
<reference evidence="1" key="1">
    <citation type="submission" date="2018-05" db="EMBL/GenBank/DDBJ databases">
        <authorList>
            <person name="Lanie J.A."/>
            <person name="Ng W.-L."/>
            <person name="Kazmierczak K.M."/>
            <person name="Andrzejewski T.M."/>
            <person name="Davidsen T.M."/>
            <person name="Wayne K.J."/>
            <person name="Tettelin H."/>
            <person name="Glass J.I."/>
            <person name="Rusch D."/>
            <person name="Podicherti R."/>
            <person name="Tsui H.-C.T."/>
            <person name="Winkler M.E."/>
        </authorList>
    </citation>
    <scope>NUCLEOTIDE SEQUENCE</scope>
</reference>